<evidence type="ECO:0000313" key="1">
    <source>
        <dbReference type="EMBL" id="ADN15928.1"/>
    </source>
</evidence>
<name>E0U5T7_GLOV7</name>
<organism evidence="1 2">
    <name type="scientific">Gloeothece verrucosa (strain PCC 7822)</name>
    <name type="common">Cyanothece sp. (strain PCC 7822)</name>
    <dbReference type="NCBI Taxonomy" id="497965"/>
    <lineage>
        <taxon>Bacteria</taxon>
        <taxon>Bacillati</taxon>
        <taxon>Cyanobacteriota</taxon>
        <taxon>Cyanophyceae</taxon>
        <taxon>Oscillatoriophycideae</taxon>
        <taxon>Chroococcales</taxon>
        <taxon>Aphanothecaceae</taxon>
        <taxon>Gloeothece</taxon>
        <taxon>Gloeothece verrucosa</taxon>
    </lineage>
</organism>
<dbReference type="Proteomes" id="UP000008206">
    <property type="component" value="Chromosome"/>
</dbReference>
<dbReference type="RefSeq" id="WP_013323996.1">
    <property type="nucleotide sequence ID" value="NC_014501.1"/>
</dbReference>
<sequence>MQASLDPQEIKYLNIIKSLTPDEQKILIDELEKLANSLKKKTSSSNSSKDKLVKALVGRTFTATEKTQLNIKTLVQYFQRRRELLENALTAPEVAELLGTSRQTPHEHEVSLRVRLKNQTLLAIKDNGAYRFPVWQFDPEGPDGVIESLPDVLKSLQVSDFAKLNWLVRPNPYLGGLTPVEALKQGEKERVIEEAQGLGALDW</sequence>
<dbReference type="STRING" id="497965.Cyan7822_4003"/>
<dbReference type="EMBL" id="CP002198">
    <property type="protein sequence ID" value="ADN15928.1"/>
    <property type="molecule type" value="Genomic_DNA"/>
</dbReference>
<accession>E0U5T7</accession>
<dbReference type="eggNOG" id="ENOG5031I58">
    <property type="taxonomic scope" value="Bacteria"/>
</dbReference>
<protein>
    <recommendedName>
        <fullName evidence="3">Antitoxin Xre/MbcA/ParS-like toxin-binding domain-containing protein</fullName>
    </recommendedName>
</protein>
<evidence type="ECO:0008006" key="3">
    <source>
        <dbReference type="Google" id="ProtNLM"/>
    </source>
</evidence>
<evidence type="ECO:0000313" key="2">
    <source>
        <dbReference type="Proteomes" id="UP000008206"/>
    </source>
</evidence>
<proteinExistence type="predicted"/>
<dbReference type="AlphaFoldDB" id="E0U5T7"/>
<dbReference type="HOGENOM" id="CLU_1347040_0_0_3"/>
<keyword evidence="2" id="KW-1185">Reference proteome</keyword>
<reference evidence="2" key="1">
    <citation type="journal article" date="2011" name="MBio">
        <title>Novel metabolic attributes of the genus Cyanothece, comprising a group of unicellular nitrogen-fixing Cyanobacteria.</title>
        <authorList>
            <person name="Bandyopadhyay A."/>
            <person name="Elvitigala T."/>
            <person name="Welsh E."/>
            <person name="Stockel J."/>
            <person name="Liberton M."/>
            <person name="Min H."/>
            <person name="Sherman L.A."/>
            <person name="Pakrasi H.B."/>
        </authorList>
    </citation>
    <scope>NUCLEOTIDE SEQUENCE [LARGE SCALE GENOMIC DNA]</scope>
    <source>
        <strain evidence="2">PCC 7822</strain>
    </source>
</reference>
<dbReference type="OrthoDB" id="511178at2"/>
<dbReference type="KEGG" id="cyj:Cyan7822_4003"/>
<gene>
    <name evidence="1" type="ordered locus">Cyan7822_4003</name>
</gene>